<dbReference type="Proteomes" id="UP001521222">
    <property type="component" value="Unassembled WGS sequence"/>
</dbReference>
<dbReference type="PANTHER" id="PTHR43400:SF12">
    <property type="entry name" value="FUMARATE REDUCTASE"/>
    <property type="match status" value="1"/>
</dbReference>
<name>A0ABR3QXR8_9PLEO</name>
<dbReference type="InterPro" id="IPR010960">
    <property type="entry name" value="Flavocytochrome_c"/>
</dbReference>
<keyword evidence="2 4" id="KW-0274">FAD</keyword>
<keyword evidence="3 4" id="KW-0560">Oxidoreductase</keyword>
<accession>A0ABR3QXR8</accession>
<evidence type="ECO:0000259" key="5">
    <source>
        <dbReference type="Pfam" id="PF00890"/>
    </source>
</evidence>
<comment type="similarity">
    <text evidence="4">Belongs to the FAD-dependent oxidoreductase 2 family. FRD/SDH subfamily.</text>
</comment>
<dbReference type="InterPro" id="IPR050315">
    <property type="entry name" value="FAD-oxidoreductase_2"/>
</dbReference>
<organism evidence="6 7">
    <name type="scientific">Nothophoma quercina</name>
    <dbReference type="NCBI Taxonomy" id="749835"/>
    <lineage>
        <taxon>Eukaryota</taxon>
        <taxon>Fungi</taxon>
        <taxon>Dikarya</taxon>
        <taxon>Ascomycota</taxon>
        <taxon>Pezizomycotina</taxon>
        <taxon>Dothideomycetes</taxon>
        <taxon>Pleosporomycetidae</taxon>
        <taxon>Pleosporales</taxon>
        <taxon>Pleosporineae</taxon>
        <taxon>Didymellaceae</taxon>
        <taxon>Nothophoma</taxon>
    </lineage>
</organism>
<gene>
    <name evidence="6" type="ORF">SLS59_007704</name>
</gene>
<dbReference type="EMBL" id="JAKIXB020000027">
    <property type="protein sequence ID" value="KAL1596961.1"/>
    <property type="molecule type" value="Genomic_DNA"/>
</dbReference>
<comment type="caution">
    <text evidence="6">The sequence shown here is derived from an EMBL/GenBank/DDBJ whole genome shotgun (WGS) entry which is preliminary data.</text>
</comment>
<dbReference type="Gene3D" id="3.90.700.10">
    <property type="entry name" value="Succinate dehydrogenase/fumarate reductase flavoprotein, catalytic domain"/>
    <property type="match status" value="1"/>
</dbReference>
<dbReference type="InterPro" id="IPR036188">
    <property type="entry name" value="FAD/NAD-bd_sf"/>
</dbReference>
<dbReference type="EC" id="1.3.1.6" evidence="4"/>
<keyword evidence="4" id="KW-0732">Signal</keyword>
<evidence type="ECO:0000313" key="7">
    <source>
        <dbReference type="Proteomes" id="UP001521222"/>
    </source>
</evidence>
<sequence>MLSFRKILFTFISLAVILAANFYHNSRSPMFSTILDDDMSTKCAIVVGSGLAGLSAASQLVKHNIPVRVLERAAKPGGNSIKASSGINGAPTKLQPVAEPADAFYLDTVASAGKRMSTFTTERQKLIQTLTEDSARAVHWLVEEKGVDLSRVAQLGGHSYARTHRGAGPPPGFAIISALLKSLKESHLFHLQTSCTVTKVLQEKQRVIGVEYMDANGNYEELHGPVVFASGGFGGDAEGLLAQYRPDLARYPSTNDPRPGTQPLLTEAGAQLIDMDSVQVHPTGFVDPEDSTIPLKFLAAEVLRGEGGILLLNGKRFINELDTRENLANAITSTPATSESPRQWEVQLALDEATYKNAKSHVDFYVFKGLMKKTTVAELGEEGLESIKEYATSVSNGADDVFGRKAFGNWSLKEVSPESVVYVGTVTPIIHYTMGGVLINEKSEVLTKDTQRIEGMWGAGEITGGIHGGNRLGGSSLLECVVFGRIAGDQCGEYFSNTLAEV</sequence>
<dbReference type="Gene3D" id="3.50.50.60">
    <property type="entry name" value="FAD/NAD(P)-binding domain"/>
    <property type="match status" value="1"/>
</dbReference>
<feature type="domain" description="FAD-dependent oxidoreductase 2 FAD-binding" evidence="5">
    <location>
        <begin position="45"/>
        <end position="477"/>
    </location>
</feature>
<comment type="catalytic activity">
    <reaction evidence="4">
        <text>succinate + NAD(+) = fumarate + NADH + H(+)</text>
        <dbReference type="Rhea" id="RHEA:18281"/>
        <dbReference type="ChEBI" id="CHEBI:15378"/>
        <dbReference type="ChEBI" id="CHEBI:29806"/>
        <dbReference type="ChEBI" id="CHEBI:30031"/>
        <dbReference type="ChEBI" id="CHEBI:57540"/>
        <dbReference type="ChEBI" id="CHEBI:57945"/>
        <dbReference type="EC" id="1.3.1.6"/>
    </reaction>
</comment>
<feature type="chain" id="PRO_5044958469" description="Fumarate reductase" evidence="4">
    <location>
        <begin position="20"/>
        <end position="502"/>
    </location>
</feature>
<evidence type="ECO:0000256" key="1">
    <source>
        <dbReference type="ARBA" id="ARBA00022630"/>
    </source>
</evidence>
<keyword evidence="7" id="KW-1185">Reference proteome</keyword>
<dbReference type="PANTHER" id="PTHR43400">
    <property type="entry name" value="FUMARATE REDUCTASE"/>
    <property type="match status" value="1"/>
</dbReference>
<dbReference type="Pfam" id="PF00890">
    <property type="entry name" value="FAD_binding_2"/>
    <property type="match status" value="1"/>
</dbReference>
<evidence type="ECO:0000256" key="4">
    <source>
        <dbReference type="RuleBase" id="RU366062"/>
    </source>
</evidence>
<keyword evidence="1 4" id="KW-0285">Flavoprotein</keyword>
<protein>
    <recommendedName>
        <fullName evidence="4">Fumarate reductase</fullName>
        <ecNumber evidence="4">1.3.1.6</ecNumber>
    </recommendedName>
</protein>
<comment type="cofactor">
    <cofactor evidence="4">
        <name>FAD</name>
        <dbReference type="ChEBI" id="CHEBI:57692"/>
    </cofactor>
    <text evidence="4">Binds 1 FAD per monomer.</text>
</comment>
<reference evidence="6 7" key="1">
    <citation type="submission" date="2024-02" db="EMBL/GenBank/DDBJ databases">
        <title>De novo assembly and annotation of 12 fungi associated with fruit tree decline syndrome in Ontario, Canada.</title>
        <authorList>
            <person name="Sulman M."/>
            <person name="Ellouze W."/>
            <person name="Ilyukhin E."/>
        </authorList>
    </citation>
    <scope>NUCLEOTIDE SEQUENCE [LARGE SCALE GENOMIC DNA]</scope>
    <source>
        <strain evidence="6 7">M97-236</strain>
    </source>
</reference>
<dbReference type="SUPFAM" id="SSF51905">
    <property type="entry name" value="FAD/NAD(P)-binding domain"/>
    <property type="match status" value="1"/>
</dbReference>
<evidence type="ECO:0000256" key="3">
    <source>
        <dbReference type="ARBA" id="ARBA00023002"/>
    </source>
</evidence>
<evidence type="ECO:0000256" key="2">
    <source>
        <dbReference type="ARBA" id="ARBA00022827"/>
    </source>
</evidence>
<dbReference type="InterPro" id="IPR027477">
    <property type="entry name" value="Succ_DH/fumarate_Rdtase_cat_sf"/>
</dbReference>
<dbReference type="SUPFAM" id="SSF56425">
    <property type="entry name" value="Succinate dehydrogenase/fumarate reductase flavoprotein, catalytic domain"/>
    <property type="match status" value="1"/>
</dbReference>
<dbReference type="InterPro" id="IPR003953">
    <property type="entry name" value="FAD-dep_OxRdtase_2_FAD-bd"/>
</dbReference>
<dbReference type="NCBIfam" id="TIGR01813">
    <property type="entry name" value="flavo_cyto_c"/>
    <property type="match status" value="1"/>
</dbReference>
<proteinExistence type="inferred from homology"/>
<evidence type="ECO:0000313" key="6">
    <source>
        <dbReference type="EMBL" id="KAL1596961.1"/>
    </source>
</evidence>
<feature type="signal peptide" evidence="4">
    <location>
        <begin position="1"/>
        <end position="19"/>
    </location>
</feature>
<comment type="function">
    <text evidence="4">Irreversibly catalyzes the reduction of fumarate to succinate.</text>
</comment>